<evidence type="ECO:0000313" key="3">
    <source>
        <dbReference type="Proteomes" id="UP000824596"/>
    </source>
</evidence>
<gene>
    <name evidence="2" type="ORF">HRG_06754</name>
</gene>
<sequence>MARISNLSYDSDASFSPEDDFDSDASCDQKYEITDANQSDTGSMGLEDEDECITSDIQDQAQLFGGNVHSAEYYKKAVEEFNECDWDTQDYCSGSLLLLDVCEGHWRQFCEMLELDVQDCYRSISESGSLRLLYNFFDWSLNQKIGKNGRKTRGNKLDAKINRRMHKVLRHLSKKHALSDQKRANRVMTIEDLKEQIETTRCSGAGSPLIGGLLLYQCSETRTWCT</sequence>
<dbReference type="GeneID" id="68355883"/>
<feature type="compositionally biased region" description="Polar residues" evidence="1">
    <location>
        <begin position="1"/>
        <end position="14"/>
    </location>
</feature>
<feature type="region of interest" description="Disordered" evidence="1">
    <location>
        <begin position="1"/>
        <end position="26"/>
    </location>
</feature>
<accession>A0A9P8N0S7</accession>
<dbReference type="AlphaFoldDB" id="A0A9P8N0S7"/>
<dbReference type="RefSeq" id="XP_044720165.1">
    <property type="nucleotide sequence ID" value="XM_044865225.1"/>
</dbReference>
<evidence type="ECO:0000313" key="2">
    <source>
        <dbReference type="EMBL" id="KAH0962652.1"/>
    </source>
</evidence>
<proteinExistence type="predicted"/>
<dbReference type="EMBL" id="JAIZPD010000006">
    <property type="protein sequence ID" value="KAH0962652.1"/>
    <property type="molecule type" value="Genomic_DNA"/>
</dbReference>
<dbReference type="OrthoDB" id="4851179at2759"/>
<comment type="caution">
    <text evidence="2">The sequence shown here is derived from an EMBL/GenBank/DDBJ whole genome shotgun (WGS) entry which is preliminary data.</text>
</comment>
<name>A0A9P8N0S7_9HYPO</name>
<protein>
    <submittedName>
        <fullName evidence="2">Uncharacterized protein</fullName>
    </submittedName>
</protein>
<organism evidence="2 3">
    <name type="scientific">Hirsutella rhossiliensis</name>
    <dbReference type="NCBI Taxonomy" id="111463"/>
    <lineage>
        <taxon>Eukaryota</taxon>
        <taxon>Fungi</taxon>
        <taxon>Dikarya</taxon>
        <taxon>Ascomycota</taxon>
        <taxon>Pezizomycotina</taxon>
        <taxon>Sordariomycetes</taxon>
        <taxon>Hypocreomycetidae</taxon>
        <taxon>Hypocreales</taxon>
        <taxon>Ophiocordycipitaceae</taxon>
        <taxon>Hirsutella</taxon>
    </lineage>
</organism>
<evidence type="ECO:0000256" key="1">
    <source>
        <dbReference type="SAM" id="MobiDB-lite"/>
    </source>
</evidence>
<keyword evidence="3" id="KW-1185">Reference proteome</keyword>
<dbReference type="Proteomes" id="UP000824596">
    <property type="component" value="Unassembled WGS sequence"/>
</dbReference>
<reference evidence="2" key="1">
    <citation type="submission" date="2021-09" db="EMBL/GenBank/DDBJ databases">
        <title>A high-quality genome of the endoparasitic fungus Hirsutella rhossiliensis with a comparison of Hirsutella genomes reveals transposable elements contributing to genome size variation.</title>
        <authorList>
            <person name="Lin R."/>
            <person name="Jiao Y."/>
            <person name="Sun X."/>
            <person name="Ling J."/>
            <person name="Xie B."/>
            <person name="Cheng X."/>
        </authorList>
    </citation>
    <scope>NUCLEOTIDE SEQUENCE</scope>
    <source>
        <strain evidence="2">HR02</strain>
    </source>
</reference>